<comment type="caution">
    <text evidence="2">The sequence shown here is derived from an EMBL/GenBank/DDBJ whole genome shotgun (WGS) entry which is preliminary data.</text>
</comment>
<dbReference type="AlphaFoldDB" id="R9BCU9"/>
<gene>
    <name evidence="2" type="ORF">F896_00340</name>
    <name evidence="3" type="ORF">Q3V53_02245</name>
</gene>
<evidence type="ECO:0000259" key="1">
    <source>
        <dbReference type="Pfam" id="PF01966"/>
    </source>
</evidence>
<dbReference type="Proteomes" id="UP000016203">
    <property type="component" value="Unassembled WGS sequence"/>
</dbReference>
<sequence length="258" mass="29763">MQIGRQAWMAQTSGDLFLKDRMLLLSHSLFPVLKQSIKMYSLAKRSRPNAQHELHLDDLILPDSVDVQRALEEMQSCSSASLQNHCLRTWCYAIAFAKMQNMQCDDELLAVSCLLHDLGMTEPHYQHHQDCRCFAGQGAYAAKDWSLEQGWQPPRADQLFDVISMHMNPYVGLDEGIEAHLLQQAASCDVIGSRGFEFSHQFRQQLQQQYPRLNFNQAMIEFTQQEAHERPKSRTAMLVNSGFKQLVNLNPYVKEYRK</sequence>
<dbReference type="CDD" id="cd00077">
    <property type="entry name" value="HDc"/>
    <property type="match status" value="1"/>
</dbReference>
<feature type="domain" description="HD" evidence="1">
    <location>
        <begin position="84"/>
        <end position="185"/>
    </location>
</feature>
<dbReference type="EMBL" id="JAUMJH010000004">
    <property type="protein sequence ID" value="MDO3656037.1"/>
    <property type="molecule type" value="Genomic_DNA"/>
</dbReference>
<evidence type="ECO:0000313" key="4">
    <source>
        <dbReference type="Proteomes" id="UP000016203"/>
    </source>
</evidence>
<accession>R9BCU9</accession>
<dbReference type="PATRIC" id="fig|1217699.3.peg.328"/>
<dbReference type="PANTHER" id="PTHR35569:SF1">
    <property type="entry name" value="CYANAMIDE HYDRATASE DDI2-RELATED"/>
    <property type="match status" value="1"/>
</dbReference>
<evidence type="ECO:0000313" key="2">
    <source>
        <dbReference type="EMBL" id="EOR10216.1"/>
    </source>
</evidence>
<dbReference type="RefSeq" id="WP_016162330.1">
    <property type="nucleotide sequence ID" value="NZ_JAKZGC010000002.1"/>
</dbReference>
<dbReference type="EMBL" id="AQFL01000004">
    <property type="protein sequence ID" value="EOR10216.1"/>
    <property type="molecule type" value="Genomic_DNA"/>
</dbReference>
<reference evidence="2 4" key="1">
    <citation type="submission" date="2013-03" db="EMBL/GenBank/DDBJ databases">
        <title>The Genome Sequence of Acinetobacter sp. CIP 110321.</title>
        <authorList>
            <consortium name="The Broad Institute Genome Sequencing Platform"/>
            <consortium name="The Broad Institute Genome Sequencing Center for Infectious Disease"/>
            <person name="Cerqueira G."/>
            <person name="Feldgarden M."/>
            <person name="Courvalin P."/>
            <person name="Perichon B."/>
            <person name="Grillot-Courvalin C."/>
            <person name="Clermont D."/>
            <person name="Rocha E."/>
            <person name="Yoon E.-J."/>
            <person name="Nemec A."/>
            <person name="Walker B."/>
            <person name="Young S.K."/>
            <person name="Zeng Q."/>
            <person name="Gargeya S."/>
            <person name="Fitzgerald M."/>
            <person name="Haas B."/>
            <person name="Abouelleil A."/>
            <person name="Alvarado L."/>
            <person name="Arachchi H.M."/>
            <person name="Berlin A.M."/>
            <person name="Chapman S.B."/>
            <person name="Dewar J."/>
            <person name="Goldberg J."/>
            <person name="Griggs A."/>
            <person name="Gujja S."/>
            <person name="Hansen M."/>
            <person name="Howarth C."/>
            <person name="Imamovic A."/>
            <person name="Larimer J."/>
            <person name="McCowan C."/>
            <person name="Murphy C."/>
            <person name="Neiman D."/>
            <person name="Pearson M."/>
            <person name="Priest M."/>
            <person name="Roberts A."/>
            <person name="Saif S."/>
            <person name="Shea T."/>
            <person name="Sisk P."/>
            <person name="Sykes S."/>
            <person name="Wortman J."/>
            <person name="Nusbaum C."/>
            <person name="Birren B."/>
        </authorList>
    </citation>
    <scope>NUCLEOTIDE SEQUENCE [LARGE SCALE GENOMIC DNA]</scope>
    <source>
        <strain evidence="2 4">CIP 110321</strain>
    </source>
</reference>
<keyword evidence="5" id="KW-1185">Reference proteome</keyword>
<evidence type="ECO:0000313" key="3">
    <source>
        <dbReference type="EMBL" id="MDO3656037.1"/>
    </source>
</evidence>
<proteinExistence type="predicted"/>
<dbReference type="OrthoDB" id="8478129at2"/>
<dbReference type="Pfam" id="PF01966">
    <property type="entry name" value="HD"/>
    <property type="match status" value="1"/>
</dbReference>
<dbReference type="Proteomes" id="UP001168902">
    <property type="component" value="Unassembled WGS sequence"/>
</dbReference>
<dbReference type="InterPro" id="IPR003607">
    <property type="entry name" value="HD/PDEase_dom"/>
</dbReference>
<reference evidence="3 5" key="2">
    <citation type="submission" date="2023-07" db="EMBL/GenBank/DDBJ databases">
        <title>A novel proteolytic Acinetobacter species.</title>
        <authorList>
            <person name="Nemec A."/>
            <person name="Radolfova-Krizova L."/>
        </authorList>
    </citation>
    <scope>NUCLEOTIDE SEQUENCE [LARGE SCALE GENOMIC DNA]</scope>
    <source>
        <strain evidence="3 5">NIPH 1865</strain>
    </source>
</reference>
<dbReference type="Gene3D" id="1.10.3210.10">
    <property type="entry name" value="Hypothetical protein af1432"/>
    <property type="match status" value="1"/>
</dbReference>
<dbReference type="HOGENOM" id="CLU_070871_2_0_6"/>
<dbReference type="PANTHER" id="PTHR35569">
    <property type="entry name" value="CYANAMIDE HYDRATASE DDI2-RELATED"/>
    <property type="match status" value="1"/>
</dbReference>
<evidence type="ECO:0000313" key="5">
    <source>
        <dbReference type="Proteomes" id="UP001168902"/>
    </source>
</evidence>
<name>R9BCU9_9GAMM</name>
<organism evidence="2 4">
    <name type="scientific">Acinetobacter genomosp. 15BJ</name>
    <dbReference type="NCBI Taxonomy" id="106651"/>
    <lineage>
        <taxon>Bacteria</taxon>
        <taxon>Pseudomonadati</taxon>
        <taxon>Pseudomonadota</taxon>
        <taxon>Gammaproteobacteria</taxon>
        <taxon>Moraxellales</taxon>
        <taxon>Moraxellaceae</taxon>
        <taxon>Acinetobacter</taxon>
    </lineage>
</organism>
<protein>
    <submittedName>
        <fullName evidence="3">HD domain-containing protein</fullName>
    </submittedName>
</protein>
<dbReference type="InterPro" id="IPR006674">
    <property type="entry name" value="HD_domain"/>
</dbReference>
<dbReference type="SUPFAM" id="SSF109604">
    <property type="entry name" value="HD-domain/PDEase-like"/>
    <property type="match status" value="1"/>
</dbReference>